<evidence type="ECO:0000313" key="3">
    <source>
        <dbReference type="Proteomes" id="UP000295083"/>
    </source>
</evidence>
<feature type="domain" description="Protein kinase" evidence="1">
    <location>
        <begin position="176"/>
        <end position="519"/>
    </location>
</feature>
<dbReference type="Pfam" id="PF00069">
    <property type="entry name" value="Pkinase"/>
    <property type="match status" value="1"/>
</dbReference>
<dbReference type="PANTHER" id="PTHR24359">
    <property type="entry name" value="SERINE/THREONINE-PROTEIN KINASE SBK1"/>
    <property type="match status" value="1"/>
</dbReference>
<dbReference type="PANTHER" id="PTHR24359:SF1">
    <property type="entry name" value="INHIBITOR OF NUCLEAR FACTOR KAPPA-B KINASE EPSILON SUBUNIT HOMOLOG 1-RELATED"/>
    <property type="match status" value="1"/>
</dbReference>
<keyword evidence="3" id="KW-1185">Reference proteome</keyword>
<dbReference type="PROSITE" id="PS50011">
    <property type="entry name" value="PROTEIN_KINASE_DOM"/>
    <property type="match status" value="1"/>
</dbReference>
<comment type="caution">
    <text evidence="2">The sequence shown here is derived from an EMBL/GenBank/DDBJ whole genome shotgun (WGS) entry which is preliminary data.</text>
</comment>
<dbReference type="Proteomes" id="UP000295083">
    <property type="component" value="Unassembled WGS sequence"/>
</dbReference>
<dbReference type="SMART" id="SM00220">
    <property type="entry name" value="S_TKc"/>
    <property type="match status" value="1"/>
</dbReference>
<organism evidence="2 3">
    <name type="scientific">Colletotrichum spinosum</name>
    <dbReference type="NCBI Taxonomy" id="1347390"/>
    <lineage>
        <taxon>Eukaryota</taxon>
        <taxon>Fungi</taxon>
        <taxon>Dikarya</taxon>
        <taxon>Ascomycota</taxon>
        <taxon>Pezizomycotina</taxon>
        <taxon>Sordariomycetes</taxon>
        <taxon>Hypocreomycetidae</taxon>
        <taxon>Glomerellales</taxon>
        <taxon>Glomerellaceae</taxon>
        <taxon>Colletotrichum</taxon>
        <taxon>Colletotrichum orbiculare species complex</taxon>
    </lineage>
</organism>
<dbReference type="InterPro" id="IPR011009">
    <property type="entry name" value="Kinase-like_dom_sf"/>
</dbReference>
<evidence type="ECO:0000313" key="2">
    <source>
        <dbReference type="EMBL" id="TDZ34947.1"/>
    </source>
</evidence>
<reference evidence="2 3" key="1">
    <citation type="submission" date="2018-11" db="EMBL/GenBank/DDBJ databases">
        <title>Genome sequence and assembly of Colletotrichum spinosum.</title>
        <authorList>
            <person name="Gan P."/>
            <person name="Shirasu K."/>
        </authorList>
    </citation>
    <scope>NUCLEOTIDE SEQUENCE [LARGE SCALE GENOMIC DNA]</scope>
    <source>
        <strain evidence="2 3">CBS 515.97</strain>
    </source>
</reference>
<dbReference type="GO" id="GO:0004674">
    <property type="term" value="F:protein serine/threonine kinase activity"/>
    <property type="evidence" value="ECO:0007669"/>
    <property type="project" value="TreeGrafter"/>
</dbReference>
<dbReference type="GO" id="GO:0005524">
    <property type="term" value="F:ATP binding"/>
    <property type="evidence" value="ECO:0007669"/>
    <property type="project" value="InterPro"/>
</dbReference>
<proteinExistence type="predicted"/>
<dbReference type="EMBL" id="QAPG01000047">
    <property type="protein sequence ID" value="TDZ34947.1"/>
    <property type="molecule type" value="Genomic_DNA"/>
</dbReference>
<dbReference type="InterPro" id="IPR008271">
    <property type="entry name" value="Ser/Thr_kinase_AS"/>
</dbReference>
<protein>
    <recommendedName>
        <fullName evidence="1">Protein kinase domain-containing protein</fullName>
    </recommendedName>
</protein>
<accession>A0A4R8Q8H4</accession>
<name>A0A4R8Q8H4_9PEZI</name>
<dbReference type="SUPFAM" id="SSF82171">
    <property type="entry name" value="DPP6 N-terminal domain-like"/>
    <property type="match status" value="1"/>
</dbReference>
<dbReference type="Gene3D" id="1.10.510.10">
    <property type="entry name" value="Transferase(Phosphotransferase) domain 1"/>
    <property type="match status" value="1"/>
</dbReference>
<dbReference type="SUPFAM" id="SSF56112">
    <property type="entry name" value="Protein kinase-like (PK-like)"/>
    <property type="match status" value="1"/>
</dbReference>
<dbReference type="InterPro" id="IPR000719">
    <property type="entry name" value="Prot_kinase_dom"/>
</dbReference>
<dbReference type="PROSITE" id="PS00108">
    <property type="entry name" value="PROTEIN_KINASE_ST"/>
    <property type="match status" value="1"/>
</dbReference>
<sequence length="960" mass="108311">MASQQYIELCRDIRDRVKKRLERRDIARAQFVTRGTAESILESHYLRLFFQSVVSSDHAPPGHHQITTSEEEFVDRVQSRRLHVFIAILLFADCPVTAARLFVAKLVSAAWPVPAIQRIHDAGSLPAEKDTLRDFFDDDEDAVDKFYEKQAIFCTVVLHQREETIIKNGETQRLPYLEEKLLGSGSFGRVFKVKIAAGHIEDRHTDTVSNKEKWVARKDYIVQRPLGARPREEGEIMKMILGASKTCENIMENLGTLHVESPVESALATYSLFMPLAVCDLNAYMKLENHSTTKTAKTRASFLRSAMGLAAGLGFLHHDLRSTDLEDVVCYHMDLKPSNVLVFKDSDVGEGKEPRYVWKLSDFGMSRVKVRRRNHAESEERDFSIWFRPRKKSHEESHSATQNRRGQGTYLPRESFMTGKVMNTKSDVWSLGCVLSVVFAYLEGGAESIDAYGRDRLRGRSGTDEGFDGFFAERSFGRFVLHDAVKDWHHQLANKAGSRSPAEKRAVHHVLKFLEDKSLHVDQHKRCTARDVEQVLKETMEAYKALEHARATPLFAEEVPKVRRPSMIDKLRAKPSTDENSDDGRVRQWRLPPDNFDSLKGCKISPRGTVLVYWSDIKLTIFTSLSAPSQDDILKPADGFSLGSATYFWKAVALTERYLIASTTGGSFNCYIFDLEAGSSVDATLKTCHRVSLPFSEINNLAISPDHQSLVCTIQDMENERRPGFMFQARVTDLVDSGCIVNTETPDPGSNGTNTPLNFPQPPVMGWPAEDVISISLRSQTDGYMVVRPEFTSHDGHQVSIVSFSLQTRTTQPVDVKPQGIDANTASLFTAFSEFHHQEACIVVARERHLYRIDFLQGAAAADDDDNNNNNSASRVVHKVIDKYRILKIVVNSSDDTLLAFGTKRAHHRIMLLQIKMPTAKDPPHVTELAQVPKLFDYDEFTVRLVDGDAKRYVLIAALD</sequence>
<gene>
    <name evidence="2" type="ORF">C8035_v010169</name>
</gene>
<dbReference type="AlphaFoldDB" id="A0A4R8Q8H4"/>
<evidence type="ECO:0000259" key="1">
    <source>
        <dbReference type="PROSITE" id="PS50011"/>
    </source>
</evidence>